<accession>A0ABS8NJ45</accession>
<keyword evidence="4 7" id="KW-1133">Transmembrane helix</keyword>
<feature type="domain" description="ABC3 transporter permease C-terminal" evidence="8">
    <location>
        <begin position="803"/>
        <end position="923"/>
    </location>
</feature>
<keyword evidence="11" id="KW-1185">Reference proteome</keyword>
<evidence type="ECO:0000259" key="9">
    <source>
        <dbReference type="Pfam" id="PF12704"/>
    </source>
</evidence>
<feature type="transmembrane region" description="Helical" evidence="7">
    <location>
        <begin position="797"/>
        <end position="824"/>
    </location>
</feature>
<comment type="similarity">
    <text evidence="6">Belongs to the ABC-4 integral membrane protein family.</text>
</comment>
<feature type="transmembrane region" description="Helical" evidence="7">
    <location>
        <begin position="892"/>
        <end position="918"/>
    </location>
</feature>
<dbReference type="InterPro" id="IPR050250">
    <property type="entry name" value="Macrolide_Exporter_MacB"/>
</dbReference>
<dbReference type="InterPro" id="IPR003838">
    <property type="entry name" value="ABC3_permease_C"/>
</dbReference>
<evidence type="ECO:0000256" key="5">
    <source>
        <dbReference type="ARBA" id="ARBA00023136"/>
    </source>
</evidence>
<feature type="transmembrane region" description="Helical" evidence="7">
    <location>
        <begin position="522"/>
        <end position="543"/>
    </location>
</feature>
<feature type="transmembrane region" description="Helical" evidence="7">
    <location>
        <begin position="302"/>
        <end position="324"/>
    </location>
</feature>
<evidence type="ECO:0000256" key="7">
    <source>
        <dbReference type="SAM" id="Phobius"/>
    </source>
</evidence>
<reference evidence="10" key="1">
    <citation type="submission" date="2021-11" db="EMBL/GenBank/DDBJ databases">
        <title>Genome sequence.</title>
        <authorList>
            <person name="Sun Q."/>
        </authorList>
    </citation>
    <scope>NUCLEOTIDE SEQUENCE</scope>
    <source>
        <strain evidence="10">JC740</strain>
    </source>
</reference>
<gene>
    <name evidence="10" type="ORF">LOC71_14970</name>
</gene>
<protein>
    <submittedName>
        <fullName evidence="10">ABC transporter permease</fullName>
    </submittedName>
</protein>
<feature type="transmembrane region" description="Helical" evidence="7">
    <location>
        <begin position="844"/>
        <end position="872"/>
    </location>
</feature>
<feature type="transmembrane region" description="Helical" evidence="7">
    <location>
        <begin position="391"/>
        <end position="415"/>
    </location>
</feature>
<evidence type="ECO:0000313" key="11">
    <source>
        <dbReference type="Proteomes" id="UP001430306"/>
    </source>
</evidence>
<evidence type="ECO:0000259" key="8">
    <source>
        <dbReference type="Pfam" id="PF02687"/>
    </source>
</evidence>
<dbReference type="PANTHER" id="PTHR30572">
    <property type="entry name" value="MEMBRANE COMPONENT OF TRANSPORTER-RELATED"/>
    <property type="match status" value="1"/>
</dbReference>
<comment type="caution">
    <text evidence="10">The sequence shown here is derived from an EMBL/GenBank/DDBJ whole genome shotgun (WGS) entry which is preliminary data.</text>
</comment>
<keyword evidence="5 7" id="KW-0472">Membrane</keyword>
<dbReference type="Pfam" id="PF12704">
    <property type="entry name" value="MacB_PCD"/>
    <property type="match status" value="1"/>
</dbReference>
<proteinExistence type="inferred from homology"/>
<evidence type="ECO:0000256" key="3">
    <source>
        <dbReference type="ARBA" id="ARBA00022692"/>
    </source>
</evidence>
<evidence type="ECO:0000256" key="6">
    <source>
        <dbReference type="ARBA" id="ARBA00038076"/>
    </source>
</evidence>
<feature type="transmembrane region" description="Helical" evidence="7">
    <location>
        <begin position="436"/>
        <end position="458"/>
    </location>
</feature>
<keyword evidence="2" id="KW-1003">Cell membrane</keyword>
<dbReference type="InterPro" id="IPR025857">
    <property type="entry name" value="MacB_PCD"/>
</dbReference>
<evidence type="ECO:0000256" key="2">
    <source>
        <dbReference type="ARBA" id="ARBA00022475"/>
    </source>
</evidence>
<feature type="domain" description="ABC3 transporter permease C-terminal" evidence="8">
    <location>
        <begin position="304"/>
        <end position="420"/>
    </location>
</feature>
<feature type="transmembrane region" description="Helical" evidence="7">
    <location>
        <begin position="464"/>
        <end position="491"/>
    </location>
</feature>
<evidence type="ECO:0000256" key="1">
    <source>
        <dbReference type="ARBA" id="ARBA00004651"/>
    </source>
</evidence>
<dbReference type="EMBL" id="JAJKFW010000025">
    <property type="protein sequence ID" value="MCC9643585.1"/>
    <property type="molecule type" value="Genomic_DNA"/>
</dbReference>
<organism evidence="10 11">
    <name type="scientific">Rhodopirellula halodulae</name>
    <dbReference type="NCBI Taxonomy" id="2894198"/>
    <lineage>
        <taxon>Bacteria</taxon>
        <taxon>Pseudomonadati</taxon>
        <taxon>Planctomycetota</taxon>
        <taxon>Planctomycetia</taxon>
        <taxon>Pirellulales</taxon>
        <taxon>Pirellulaceae</taxon>
        <taxon>Rhodopirellula</taxon>
    </lineage>
</organism>
<comment type="subcellular location">
    <subcellularLocation>
        <location evidence="1">Cell membrane</location>
        <topology evidence="1">Multi-pass membrane protein</topology>
    </subcellularLocation>
</comment>
<dbReference type="RefSeq" id="WP_230274530.1">
    <property type="nucleotide sequence ID" value="NZ_JAJKFW010000025.1"/>
</dbReference>
<evidence type="ECO:0000313" key="10">
    <source>
        <dbReference type="EMBL" id="MCC9643585.1"/>
    </source>
</evidence>
<evidence type="ECO:0000256" key="4">
    <source>
        <dbReference type="ARBA" id="ARBA00022989"/>
    </source>
</evidence>
<dbReference type="Pfam" id="PF02687">
    <property type="entry name" value="FtsX"/>
    <property type="match status" value="2"/>
</dbReference>
<dbReference type="Proteomes" id="UP001430306">
    <property type="component" value="Unassembled WGS sequence"/>
</dbReference>
<dbReference type="PANTHER" id="PTHR30572:SF4">
    <property type="entry name" value="ABC TRANSPORTER PERMEASE YTRF"/>
    <property type="match status" value="1"/>
</dbReference>
<keyword evidence="3 7" id="KW-0812">Transmembrane</keyword>
<sequence length="936" mass="99809">MSKSLSLAFAFLRERKSRTLLTTIATAAAVSMVIWVTSSYEALHKTYDEYANLALGRYELAIAPISGEPADFVSAEAIQPLREDPAVKAIDPMWAGRIAVFELQEQPLPGEMPNGGGGSGSGSNSPLPSLMFFGTDAPEPPFDMAGGEWLDPSDEAIEKGTPKIVLRADVAERRGLKIGDTLTLELPRVNQAGENSLVVKIGGLMNAPTLFGGGSAGIPVLTPSVGQAFVPASLVERITGQPFQISLLGVSVEPEADINRFRFAWAPRLSDHAVPLQFQQAFEIEEALDQASAAQNVRLQSYAATGVAMLVAMLVIFCSLSMGVTERIRQYAILRAVVMTRREVALLIVFEGLVLGIVGWVAGIGLGWGLLKLVENLFSELLYHGVAFGPSSLTLSTIAALGGALLGSIVPAYQATRVKPVDAMAPRQSMTEANQIAGPSLVIGLSLLAIGPLLTFVFPPSERGIYVAMVASFASTAIGFVVLAPSIVVLVDRLFGPVLARLFGIDRELLASQVTNNIWRTVGAAVSMAFGLGLFVGIQVWGFTMLEAFVPGPWTPDAIAMIQPGLSPEKVNVIAELPEVDETRCLPLVVEQPRLVDDITGSADRPSVIRQDNVIMVGLDPVGAFMGKKSSGKKPLLEMEWVAGDAESAVAMMTKGHACVVPDHFLEETGLRVGDTLSVDPPRDAGNTATYTIAGAVKLKGWHWQTKLAGLRPRTHRSAALVFADYQSVASDFDLPLASHVWFAYSNNHADVESIQTAATELVESIHGPSTEASEVSAKVVSIQSIRDRLLNGARRWLWMISVLPLVTLLIACIGVLNVIVASVRARRWEFGVLRSIGFTSGELARAILAEGLMIALVAGVLSVGFGILSGWCGAGLAQYVSFFGGLHPPMVIPWMPILGGVILVGVMGIVTAAWPAISVRRSRPMMLLQSGRDFT</sequence>
<name>A0ABS8NJ45_9BACT</name>
<feature type="domain" description="MacB-like periplasmic core" evidence="9">
    <location>
        <begin position="23"/>
        <end position="262"/>
    </location>
</feature>
<feature type="transmembrane region" description="Helical" evidence="7">
    <location>
        <begin position="344"/>
        <end position="371"/>
    </location>
</feature>